<dbReference type="SUPFAM" id="SSF52172">
    <property type="entry name" value="CheY-like"/>
    <property type="match status" value="2"/>
</dbReference>
<dbReference type="SUPFAM" id="SSF47384">
    <property type="entry name" value="Homodimeric domain of signal transducing histidine kinase"/>
    <property type="match status" value="1"/>
</dbReference>
<sequence>MGFDIEAVFAAAPSPFVLLDAQLVITWANDEYCRVVHRAREEFVGRNIFDVFPAEEGSLSHQMLSASFRRVLESGLSDHLPLIPYAIQLDGKMTERFWSATHTPIPAADNSVAYILQHTSDVTDIHRGLAANEAKQNFDHAEMLRRAEEVSRRNLELDAATEFFQAVFNQAPSIISITTGPDHRISMANEAYRTAAGNRSLIGLSVREAFPDLEGQGYFELLDKVYETGIPEVRRRNPIDLVQPGGGEIERLYVDFVYQPLLDEAGETIGIFVQGHEVTEQVLSQMRLQEAEERFRGMAQTMPAHVWTATADGVIDWVSDQMTEYGGLGGESYAGAVRSIMHPDDIGRITSIWSRVIDDGSAYEAEFRLRRRDGVYRWFMARATPIRDETGSITRWIGTNIDIEDRQVAKSALADLNATLEARVEQRNQELEEVHATLRQGQKMEAIGNLAGGIAHDFNNLLQSITGSLQLAGRHMAQESPEYRRIALALSAVDRGAKLASQLLSFGRRQPLEPRAVHTGSLIGDIVAILSSAVGEGVDIRTTVAPDLWNIHADPTNVENALLNLAMNARDAMNGHGTLTIDLSNAVIERGGSAGGVDLAPGEYVRIAVTDTGTGMTSDVLEQVFEPFFTTKAAGRGTGLGLAMVYGFVKQSNGHVTIESKPGSGTTVILFLPRTSAETHTQSRSPEAPVVGGSETILLVEDDEAVRSTTGELLTELGYAVTEAQNADAAMALMEQGLRIDLLLTDAVMPGRLSSREMAEAARRLMPELAVLFSSGYACDVIVHDGRLDEGVNLLPKPYDRDTLARRVRDVIEETRQARETPQETGAAPQSVNGLRMLLCEDDALIRMDLEDMLGAAGIEVLSAGSGSEAVSILKGRSVDLLMTDIGLPDMTGIDLAGVALATSPDLPVLFATGHQSVPEAAGMARARVITKPFDDRMLIEAIERLLDIPQPSAMN</sequence>
<dbReference type="Gene3D" id="1.10.287.130">
    <property type="match status" value="1"/>
</dbReference>
<feature type="modified residue" description="4-aspartylphosphate" evidence="3">
    <location>
        <position position="746"/>
    </location>
</feature>
<dbReference type="FunFam" id="3.30.450.20:FF:000099">
    <property type="entry name" value="Sensory box sensor histidine kinase"/>
    <property type="match status" value="1"/>
</dbReference>
<evidence type="ECO:0000256" key="1">
    <source>
        <dbReference type="ARBA" id="ARBA00000085"/>
    </source>
</evidence>
<feature type="domain" description="Response regulatory" evidence="5">
    <location>
        <begin position="696"/>
        <end position="812"/>
    </location>
</feature>
<dbReference type="InterPro" id="IPR013655">
    <property type="entry name" value="PAS_fold_3"/>
</dbReference>
<comment type="caution">
    <text evidence="8">The sequence shown here is derived from an EMBL/GenBank/DDBJ whole genome shotgun (WGS) entry which is preliminary data.</text>
</comment>
<dbReference type="SMART" id="SM00448">
    <property type="entry name" value="REC"/>
    <property type="match status" value="2"/>
</dbReference>
<dbReference type="EMBL" id="APKE01000033">
    <property type="protein sequence ID" value="KAF0675021.1"/>
    <property type="molecule type" value="Genomic_DNA"/>
</dbReference>
<evidence type="ECO:0000313" key="9">
    <source>
        <dbReference type="Proteomes" id="UP000698242"/>
    </source>
</evidence>
<dbReference type="InterPro" id="IPR005467">
    <property type="entry name" value="His_kinase_dom"/>
</dbReference>
<dbReference type="SMART" id="SM00086">
    <property type="entry name" value="PAC"/>
    <property type="match status" value="2"/>
</dbReference>
<dbReference type="RefSeq" id="WP_159966245.1">
    <property type="nucleotide sequence ID" value="NZ_APKE01000033.1"/>
</dbReference>
<name>A0A921NNJ5_9RHOB</name>
<dbReference type="InterPro" id="IPR011006">
    <property type="entry name" value="CheY-like_superfamily"/>
</dbReference>
<dbReference type="AlphaFoldDB" id="A0A921NNJ5"/>
<evidence type="ECO:0000259" key="5">
    <source>
        <dbReference type="PROSITE" id="PS50110"/>
    </source>
</evidence>
<accession>A0A921NNJ5</accession>
<dbReference type="SMART" id="SM00091">
    <property type="entry name" value="PAS"/>
    <property type="match status" value="3"/>
</dbReference>
<feature type="modified residue" description="4-aspartylphosphate" evidence="3">
    <location>
        <position position="885"/>
    </location>
</feature>
<dbReference type="InterPro" id="IPR000014">
    <property type="entry name" value="PAS"/>
</dbReference>
<reference evidence="8" key="1">
    <citation type="submission" date="2013-03" db="EMBL/GenBank/DDBJ databases">
        <title>Genome Sequence of the Profundibacterium mesophilum strain KAUST100406-0324T from Red Sea, a novel genus in the family Rhodobacteraceae.</title>
        <authorList>
            <person name="Essack M."/>
            <person name="Alam I."/>
            <person name="Lafi F."/>
            <person name="Alawi W."/>
            <person name="Kamanu F."/>
            <person name="Al-Suwailem A."/>
            <person name="Lee O.O."/>
            <person name="Xu Y."/>
            <person name="Bajic V."/>
            <person name="Qian P.-Y."/>
            <person name="Archer J."/>
        </authorList>
    </citation>
    <scope>NUCLEOTIDE SEQUENCE</scope>
    <source>
        <strain evidence="8">KAUST100406-0324</strain>
    </source>
</reference>
<dbReference type="PROSITE" id="PS50112">
    <property type="entry name" value="PAS"/>
    <property type="match status" value="2"/>
</dbReference>
<dbReference type="InterPro" id="IPR000700">
    <property type="entry name" value="PAS-assoc_C"/>
</dbReference>
<comment type="catalytic activity">
    <reaction evidence="1">
        <text>ATP + protein L-histidine = ADP + protein N-phospho-L-histidine.</text>
        <dbReference type="EC" id="2.7.13.3"/>
    </reaction>
</comment>
<evidence type="ECO:0000259" key="4">
    <source>
        <dbReference type="PROSITE" id="PS50109"/>
    </source>
</evidence>
<keyword evidence="9" id="KW-1185">Reference proteome</keyword>
<feature type="domain" description="PAC" evidence="7">
    <location>
        <begin position="363"/>
        <end position="415"/>
    </location>
</feature>
<dbReference type="Gene3D" id="3.40.50.2300">
    <property type="match status" value="2"/>
</dbReference>
<dbReference type="InterPro" id="IPR013656">
    <property type="entry name" value="PAS_4"/>
</dbReference>
<dbReference type="InterPro" id="IPR036890">
    <property type="entry name" value="HATPase_C_sf"/>
</dbReference>
<dbReference type="Pfam" id="PF00072">
    <property type="entry name" value="Response_reg"/>
    <property type="match status" value="2"/>
</dbReference>
<dbReference type="SUPFAM" id="SSF55874">
    <property type="entry name" value="ATPase domain of HSP90 chaperone/DNA topoisomerase II/histidine kinase"/>
    <property type="match status" value="1"/>
</dbReference>
<dbReference type="OrthoDB" id="9796100at2"/>
<dbReference type="Gene3D" id="3.30.450.20">
    <property type="entry name" value="PAS domain"/>
    <property type="match status" value="3"/>
</dbReference>
<dbReference type="PANTHER" id="PTHR43065">
    <property type="entry name" value="SENSOR HISTIDINE KINASE"/>
    <property type="match status" value="1"/>
</dbReference>
<dbReference type="Pfam" id="PF08448">
    <property type="entry name" value="PAS_4"/>
    <property type="match status" value="2"/>
</dbReference>
<dbReference type="PROSITE" id="PS50110">
    <property type="entry name" value="RESPONSE_REGULATORY"/>
    <property type="match status" value="2"/>
</dbReference>
<proteinExistence type="predicted"/>
<dbReference type="CDD" id="cd00130">
    <property type="entry name" value="PAS"/>
    <property type="match status" value="2"/>
</dbReference>
<dbReference type="InterPro" id="IPR001610">
    <property type="entry name" value="PAC"/>
</dbReference>
<dbReference type="PANTHER" id="PTHR43065:SF49">
    <property type="entry name" value="HISTIDINE KINASE"/>
    <property type="match status" value="1"/>
</dbReference>
<dbReference type="PRINTS" id="PR00344">
    <property type="entry name" value="BCTRLSENSOR"/>
</dbReference>
<dbReference type="SMART" id="SM00387">
    <property type="entry name" value="HATPase_c"/>
    <property type="match status" value="1"/>
</dbReference>
<evidence type="ECO:0000259" key="7">
    <source>
        <dbReference type="PROSITE" id="PS50113"/>
    </source>
</evidence>
<dbReference type="InterPro" id="IPR036097">
    <property type="entry name" value="HisK_dim/P_sf"/>
</dbReference>
<dbReference type="Pfam" id="PF02518">
    <property type="entry name" value="HATPase_c"/>
    <property type="match status" value="1"/>
</dbReference>
<dbReference type="SUPFAM" id="SSF55785">
    <property type="entry name" value="PYP-like sensor domain (PAS domain)"/>
    <property type="match status" value="3"/>
</dbReference>
<dbReference type="InterPro" id="IPR035965">
    <property type="entry name" value="PAS-like_dom_sf"/>
</dbReference>
<dbReference type="CDD" id="cd00156">
    <property type="entry name" value="REC"/>
    <property type="match status" value="1"/>
</dbReference>
<dbReference type="InterPro" id="IPR001789">
    <property type="entry name" value="Sig_transdc_resp-reg_receiver"/>
</dbReference>
<dbReference type="NCBIfam" id="TIGR00229">
    <property type="entry name" value="sensory_box"/>
    <property type="match status" value="1"/>
</dbReference>
<feature type="domain" description="PAS" evidence="6">
    <location>
        <begin position="291"/>
        <end position="360"/>
    </location>
</feature>
<evidence type="ECO:0000313" key="8">
    <source>
        <dbReference type="EMBL" id="KAF0675021.1"/>
    </source>
</evidence>
<keyword evidence="8" id="KW-0418">Kinase</keyword>
<dbReference type="GO" id="GO:0000155">
    <property type="term" value="F:phosphorelay sensor kinase activity"/>
    <property type="evidence" value="ECO:0007669"/>
    <property type="project" value="InterPro"/>
</dbReference>
<gene>
    <name evidence="8" type="ORF">PMES_02730</name>
</gene>
<evidence type="ECO:0000259" key="6">
    <source>
        <dbReference type="PROSITE" id="PS50112"/>
    </source>
</evidence>
<dbReference type="Pfam" id="PF08447">
    <property type="entry name" value="PAS_3"/>
    <property type="match status" value="1"/>
</dbReference>
<dbReference type="PROSITE" id="PS50113">
    <property type="entry name" value="PAC"/>
    <property type="match status" value="2"/>
</dbReference>
<dbReference type="InterPro" id="IPR004358">
    <property type="entry name" value="Sig_transdc_His_kin-like_C"/>
</dbReference>
<feature type="domain" description="Response regulatory" evidence="5">
    <location>
        <begin position="836"/>
        <end position="947"/>
    </location>
</feature>
<evidence type="ECO:0000256" key="2">
    <source>
        <dbReference type="ARBA" id="ARBA00012438"/>
    </source>
</evidence>
<feature type="domain" description="PAC" evidence="7">
    <location>
        <begin position="235"/>
        <end position="290"/>
    </location>
</feature>
<feature type="domain" description="PAS" evidence="6">
    <location>
        <begin position="5"/>
        <end position="75"/>
    </location>
</feature>
<keyword evidence="8" id="KW-0808">Transferase</keyword>
<dbReference type="InterPro" id="IPR003594">
    <property type="entry name" value="HATPase_dom"/>
</dbReference>
<protein>
    <recommendedName>
        <fullName evidence="2">histidine kinase</fullName>
        <ecNumber evidence="2">2.7.13.3</ecNumber>
    </recommendedName>
</protein>
<organism evidence="8 9">
    <name type="scientific">Profundibacterium mesophilum KAUST100406-0324</name>
    <dbReference type="NCBI Taxonomy" id="1037889"/>
    <lineage>
        <taxon>Bacteria</taxon>
        <taxon>Pseudomonadati</taxon>
        <taxon>Pseudomonadota</taxon>
        <taxon>Alphaproteobacteria</taxon>
        <taxon>Rhodobacterales</taxon>
        <taxon>Roseobacteraceae</taxon>
        <taxon>Profundibacterium</taxon>
    </lineage>
</organism>
<dbReference type="Gene3D" id="3.30.565.10">
    <property type="entry name" value="Histidine kinase-like ATPase, C-terminal domain"/>
    <property type="match status" value="1"/>
</dbReference>
<dbReference type="EC" id="2.7.13.3" evidence="2"/>
<dbReference type="Proteomes" id="UP000698242">
    <property type="component" value="Unassembled WGS sequence"/>
</dbReference>
<keyword evidence="3" id="KW-0597">Phosphoprotein</keyword>
<evidence type="ECO:0000256" key="3">
    <source>
        <dbReference type="PROSITE-ProRule" id="PRU00169"/>
    </source>
</evidence>
<dbReference type="PROSITE" id="PS50109">
    <property type="entry name" value="HIS_KIN"/>
    <property type="match status" value="1"/>
</dbReference>
<feature type="domain" description="Histidine kinase" evidence="4">
    <location>
        <begin position="453"/>
        <end position="676"/>
    </location>
</feature>